<keyword evidence="7" id="KW-1185">Reference proteome</keyword>
<feature type="transmembrane region" description="Helical" evidence="5">
    <location>
        <begin position="15"/>
        <end position="32"/>
    </location>
</feature>
<accession>A0A367Y1F9</accession>
<sequence>MLTQQYHYSEDKSTVVNVCANLGALAGGIVIGHLSRLSEEERPFCVTMAIFIGAVLAYLMLTILLGPENRGAELGVDRNDVYSPYDSDRESELKKRARRLKHWTNHSLNIKKMFSV</sequence>
<evidence type="ECO:0000256" key="3">
    <source>
        <dbReference type="ARBA" id="ARBA00022989"/>
    </source>
</evidence>
<organism evidence="6 7">
    <name type="scientific">Candida viswanathii</name>
    <dbReference type="NCBI Taxonomy" id="5486"/>
    <lineage>
        <taxon>Eukaryota</taxon>
        <taxon>Fungi</taxon>
        <taxon>Dikarya</taxon>
        <taxon>Ascomycota</taxon>
        <taxon>Saccharomycotina</taxon>
        <taxon>Pichiomycetes</taxon>
        <taxon>Debaryomycetaceae</taxon>
        <taxon>Candida/Lodderomyces clade</taxon>
        <taxon>Candida</taxon>
    </lineage>
</organism>
<gene>
    <name evidence="6" type="ORF">Cantr_07327</name>
</gene>
<dbReference type="OrthoDB" id="10539244at2759"/>
<evidence type="ECO:0000313" key="7">
    <source>
        <dbReference type="Proteomes" id="UP000253472"/>
    </source>
</evidence>
<dbReference type="GO" id="GO:0015355">
    <property type="term" value="F:secondary active monocarboxylate transmembrane transporter activity"/>
    <property type="evidence" value="ECO:0007669"/>
    <property type="project" value="TreeGrafter"/>
</dbReference>
<dbReference type="PANTHER" id="PTHR23508">
    <property type="entry name" value="CARBOXYLIC ACID TRANSPORTER PROTEIN HOMOLOG"/>
    <property type="match status" value="1"/>
</dbReference>
<dbReference type="Proteomes" id="UP000253472">
    <property type="component" value="Unassembled WGS sequence"/>
</dbReference>
<evidence type="ECO:0000256" key="5">
    <source>
        <dbReference type="SAM" id="Phobius"/>
    </source>
</evidence>
<dbReference type="InterPro" id="IPR036259">
    <property type="entry name" value="MFS_trans_sf"/>
</dbReference>
<dbReference type="EMBL" id="QLNQ01000027">
    <property type="protein sequence ID" value="RCK59677.1"/>
    <property type="molecule type" value="Genomic_DNA"/>
</dbReference>
<dbReference type="STRING" id="5486.A0A367Y1F9"/>
<dbReference type="SUPFAM" id="SSF103473">
    <property type="entry name" value="MFS general substrate transporter"/>
    <property type="match status" value="1"/>
</dbReference>
<evidence type="ECO:0000256" key="1">
    <source>
        <dbReference type="ARBA" id="ARBA00004141"/>
    </source>
</evidence>
<evidence type="ECO:0000313" key="6">
    <source>
        <dbReference type="EMBL" id="RCK59677.1"/>
    </source>
</evidence>
<keyword evidence="4 5" id="KW-0472">Membrane</keyword>
<proteinExistence type="predicted"/>
<dbReference type="GO" id="GO:0035879">
    <property type="term" value="P:plasma membrane lactate transport"/>
    <property type="evidence" value="ECO:0007669"/>
    <property type="project" value="TreeGrafter"/>
</dbReference>
<reference evidence="6 7" key="1">
    <citation type="submission" date="2018-06" db="EMBL/GenBank/DDBJ databases">
        <title>Whole genome sequencing of Candida tropicalis (genome annotated by CSBL at Korea University).</title>
        <authorList>
            <person name="Ahn J."/>
        </authorList>
    </citation>
    <scope>NUCLEOTIDE SEQUENCE [LARGE SCALE GENOMIC DNA]</scope>
    <source>
        <strain evidence="6 7">ATCC 20962</strain>
    </source>
</reference>
<evidence type="ECO:0000256" key="4">
    <source>
        <dbReference type="ARBA" id="ARBA00023136"/>
    </source>
</evidence>
<name>A0A367Y1F9_9ASCO</name>
<dbReference type="PANTHER" id="PTHR23508:SF10">
    <property type="entry name" value="CARBOXYLIC ACID TRANSPORTER PROTEIN HOMOLOG"/>
    <property type="match status" value="1"/>
</dbReference>
<protein>
    <submittedName>
        <fullName evidence="6">Uncharacterized protein</fullName>
    </submittedName>
</protein>
<keyword evidence="2 5" id="KW-0812">Transmembrane</keyword>
<evidence type="ECO:0000256" key="2">
    <source>
        <dbReference type="ARBA" id="ARBA00022692"/>
    </source>
</evidence>
<dbReference type="AlphaFoldDB" id="A0A367Y1F9"/>
<keyword evidence="3 5" id="KW-1133">Transmembrane helix</keyword>
<dbReference type="GO" id="GO:0005886">
    <property type="term" value="C:plasma membrane"/>
    <property type="evidence" value="ECO:0007669"/>
    <property type="project" value="TreeGrafter"/>
</dbReference>
<comment type="caution">
    <text evidence="6">The sequence shown here is derived from an EMBL/GenBank/DDBJ whole genome shotgun (WGS) entry which is preliminary data.</text>
</comment>
<feature type="transmembrane region" description="Helical" evidence="5">
    <location>
        <begin position="44"/>
        <end position="65"/>
    </location>
</feature>
<comment type="subcellular location">
    <subcellularLocation>
        <location evidence="1">Membrane</location>
        <topology evidence="1">Multi-pass membrane protein</topology>
    </subcellularLocation>
</comment>